<accession>A0A6A6AJC8</accession>
<feature type="region of interest" description="Disordered" evidence="1">
    <location>
        <begin position="157"/>
        <end position="185"/>
    </location>
</feature>
<evidence type="ECO:0000313" key="2">
    <source>
        <dbReference type="EMBL" id="KAF2131910.1"/>
    </source>
</evidence>
<reference evidence="2" key="1">
    <citation type="journal article" date="2020" name="Stud. Mycol.">
        <title>101 Dothideomycetes genomes: a test case for predicting lifestyles and emergence of pathogens.</title>
        <authorList>
            <person name="Haridas S."/>
            <person name="Albert R."/>
            <person name="Binder M."/>
            <person name="Bloem J."/>
            <person name="Labutti K."/>
            <person name="Salamov A."/>
            <person name="Andreopoulos B."/>
            <person name="Baker S."/>
            <person name="Barry K."/>
            <person name="Bills G."/>
            <person name="Bluhm B."/>
            <person name="Cannon C."/>
            <person name="Castanera R."/>
            <person name="Culley D."/>
            <person name="Daum C."/>
            <person name="Ezra D."/>
            <person name="Gonzalez J."/>
            <person name="Henrissat B."/>
            <person name="Kuo A."/>
            <person name="Liang C."/>
            <person name="Lipzen A."/>
            <person name="Lutzoni F."/>
            <person name="Magnuson J."/>
            <person name="Mondo S."/>
            <person name="Nolan M."/>
            <person name="Ohm R."/>
            <person name="Pangilinan J."/>
            <person name="Park H.-J."/>
            <person name="Ramirez L."/>
            <person name="Alfaro M."/>
            <person name="Sun H."/>
            <person name="Tritt A."/>
            <person name="Yoshinaga Y."/>
            <person name="Zwiers L.-H."/>
            <person name="Turgeon B."/>
            <person name="Goodwin S."/>
            <person name="Spatafora J."/>
            <person name="Crous P."/>
            <person name="Grigoriev I."/>
        </authorList>
    </citation>
    <scope>NUCLEOTIDE SEQUENCE</scope>
    <source>
        <strain evidence="2">CBS 119687</strain>
    </source>
</reference>
<gene>
    <name evidence="2" type="ORF">P153DRAFT_180961</name>
</gene>
<sequence length="665" mass="73944">MATHARIGQLVREVGARPLTNNEIETLRQHFNSKLEASLKYAKRPGLKMITDCIHYGMIPEQIGHVLDEVVHHQRWELSKTGLAAMKEHFCMTIAEYLVTRDMCRTPNTKDMIQDRLKISKTKGYAKQHEELNALSALAKPLTPPSVHGRHTLPIRAAQQNSTTLPSEPLAPRQDTAHAEAASRYSSLTSQNSYTVKGQQICHRGTEMLTSRGSDLGLSRRDALRQAKWHQQIGYASVLVPHIRAYASDSVVRAIAVTLPATSFAASALVQSKNAGSLSPFFSSTFQAFRQQNLVSKIELPTVASGAQIIDGIQVPANESDPVGYKLDLMGKMELDHKKAAMVINLNKSRVLDLRREFVDAGLQGCSSSNRTAKQRELYKKFENKVAQSLGHDSTSLDIYTFKSRTHKAFEVLRRWKEKNYYFLIALAQPSLNTPMMKPMATDNTSKDIMSDWEDVVGPCMEELCAFPWRGLDAEQRHAAAQSLVRLANGVQVSAHAVNVNRTTWASQRAAFRHATVFPNISYVGGVRTATNISTSAMRIVGYAGMETHNFASMTVALDTGLVCPLDLQAGSFLGSVPGELHYEEPLQQGWVQGPNNVWFEPAASKMSLLWLELEPEARMGNVFLAWEVVEDEILEGFTGVSYRIIAFTARSVSAFTRLTAEWRN</sequence>
<proteinExistence type="predicted"/>
<evidence type="ECO:0000313" key="3">
    <source>
        <dbReference type="Proteomes" id="UP000799771"/>
    </source>
</evidence>
<protein>
    <submittedName>
        <fullName evidence="2">Uncharacterized protein</fullName>
    </submittedName>
</protein>
<dbReference type="EMBL" id="ML977501">
    <property type="protein sequence ID" value="KAF2131910.1"/>
    <property type="molecule type" value="Genomic_DNA"/>
</dbReference>
<dbReference type="GeneID" id="54402803"/>
<dbReference type="AlphaFoldDB" id="A0A6A6AJC8"/>
<dbReference type="RefSeq" id="XP_033526297.1">
    <property type="nucleotide sequence ID" value="XM_033662371.1"/>
</dbReference>
<name>A0A6A6AJC8_9PLEO</name>
<dbReference type="Proteomes" id="UP000799771">
    <property type="component" value="Unassembled WGS sequence"/>
</dbReference>
<evidence type="ECO:0000256" key="1">
    <source>
        <dbReference type="SAM" id="MobiDB-lite"/>
    </source>
</evidence>
<organism evidence="2 3">
    <name type="scientific">Dothidotthia symphoricarpi CBS 119687</name>
    <dbReference type="NCBI Taxonomy" id="1392245"/>
    <lineage>
        <taxon>Eukaryota</taxon>
        <taxon>Fungi</taxon>
        <taxon>Dikarya</taxon>
        <taxon>Ascomycota</taxon>
        <taxon>Pezizomycotina</taxon>
        <taxon>Dothideomycetes</taxon>
        <taxon>Pleosporomycetidae</taxon>
        <taxon>Pleosporales</taxon>
        <taxon>Dothidotthiaceae</taxon>
        <taxon>Dothidotthia</taxon>
    </lineage>
</organism>
<keyword evidence="3" id="KW-1185">Reference proteome</keyword>